<dbReference type="Gene3D" id="3.30.70.270">
    <property type="match status" value="1"/>
</dbReference>
<dbReference type="OrthoDB" id="2286242at2759"/>
<dbReference type="EMBL" id="JAIZAY010001253">
    <property type="protein sequence ID" value="KAJ8017644.1"/>
    <property type="molecule type" value="Genomic_DNA"/>
</dbReference>
<comment type="caution">
    <text evidence="1">The sequence shown here is derived from an EMBL/GenBank/DDBJ whole genome shotgun (WGS) entry which is preliminary data.</text>
</comment>
<organism evidence="1 2">
    <name type="scientific">Holothuria leucospilota</name>
    <name type="common">Black long sea cucumber</name>
    <name type="synonym">Mertensiothuria leucospilota</name>
    <dbReference type="NCBI Taxonomy" id="206669"/>
    <lineage>
        <taxon>Eukaryota</taxon>
        <taxon>Metazoa</taxon>
        <taxon>Echinodermata</taxon>
        <taxon>Eleutherozoa</taxon>
        <taxon>Echinozoa</taxon>
        <taxon>Holothuroidea</taxon>
        <taxon>Aspidochirotacea</taxon>
        <taxon>Aspidochirotida</taxon>
        <taxon>Holothuriidae</taxon>
        <taxon>Holothuria</taxon>
    </lineage>
</organism>
<evidence type="ECO:0000313" key="2">
    <source>
        <dbReference type="Proteomes" id="UP001152320"/>
    </source>
</evidence>
<keyword evidence="2" id="KW-1185">Reference proteome</keyword>
<protein>
    <submittedName>
        <fullName evidence="1">Uncharacterized protein</fullName>
    </submittedName>
</protein>
<name>A0A9Q1BA88_HOLLE</name>
<reference evidence="1" key="1">
    <citation type="submission" date="2021-10" db="EMBL/GenBank/DDBJ databases">
        <title>Tropical sea cucumber genome reveals ecological adaptation and Cuvierian tubules defense mechanism.</title>
        <authorList>
            <person name="Chen T."/>
        </authorList>
    </citation>
    <scope>NUCLEOTIDE SEQUENCE</scope>
    <source>
        <strain evidence="1">Nanhai2018</strain>
        <tissue evidence="1">Muscle</tissue>
    </source>
</reference>
<gene>
    <name evidence="1" type="ORF">HOLleu_44801</name>
</gene>
<sequence length="78" mass="8951">MEAPTDRASLQRFMGMVTYVSKFIPNLSQLQAAVQRREALTLVEQILTLRTPASGFREDQDFLRVRSYFLFPNPLGSE</sequence>
<dbReference type="AlphaFoldDB" id="A0A9Q1BA88"/>
<evidence type="ECO:0000313" key="1">
    <source>
        <dbReference type="EMBL" id="KAJ8017644.1"/>
    </source>
</evidence>
<dbReference type="InterPro" id="IPR043128">
    <property type="entry name" value="Rev_trsase/Diguanyl_cyclase"/>
</dbReference>
<accession>A0A9Q1BA88</accession>
<dbReference type="Proteomes" id="UP001152320">
    <property type="component" value="Unassembled WGS sequence"/>
</dbReference>
<proteinExistence type="predicted"/>